<dbReference type="AlphaFoldDB" id="A0A2I2KN16"/>
<reference evidence="1 2" key="1">
    <citation type="submission" date="2017-06" db="EMBL/GenBank/DDBJ databases">
        <authorList>
            <person name="Kim H.J."/>
            <person name="Triplett B.A."/>
        </authorList>
    </citation>
    <scope>NUCLEOTIDE SEQUENCE [LARGE SCALE GENOMIC DNA]</scope>
    <source>
        <strain evidence="1">FRACA_ARgP5</strain>
    </source>
</reference>
<dbReference type="EMBL" id="FZMO01000079">
    <property type="protein sequence ID" value="SNQ47058.1"/>
    <property type="molecule type" value="Genomic_DNA"/>
</dbReference>
<evidence type="ECO:0000313" key="2">
    <source>
        <dbReference type="Proteomes" id="UP000234331"/>
    </source>
</evidence>
<organism evidence="1 2">
    <name type="scientific">Frankia canadensis</name>
    <dbReference type="NCBI Taxonomy" id="1836972"/>
    <lineage>
        <taxon>Bacteria</taxon>
        <taxon>Bacillati</taxon>
        <taxon>Actinomycetota</taxon>
        <taxon>Actinomycetes</taxon>
        <taxon>Frankiales</taxon>
        <taxon>Frankiaceae</taxon>
        <taxon>Frankia</taxon>
    </lineage>
</organism>
<accession>A0A2I2KN16</accession>
<name>A0A2I2KN16_9ACTN</name>
<dbReference type="Proteomes" id="UP000234331">
    <property type="component" value="Unassembled WGS sequence"/>
</dbReference>
<gene>
    <name evidence="1" type="ORF">FRACA_170017</name>
</gene>
<protein>
    <submittedName>
        <fullName evidence="1">Uncharacterized protein</fullName>
    </submittedName>
</protein>
<dbReference type="RefSeq" id="WP_101830970.1">
    <property type="nucleotide sequence ID" value="NZ_FZMO01000079.1"/>
</dbReference>
<sequence length="191" mass="20578">MSNDDERLAALPTRLRREADAILSRHDSTTRTWRETIIRPDGPAITGVQQADGSRNFAATVHELLRQIDNWHAVTMTTVDQLVDICGDDHQAVAVSIAGDLLGDLVRGRTLVWAGYFATAFGRDLAQFRIGEDASIFAAGRRIPLPASALASAPIAPPTVRFAVEGNTDPSAVAARLRELAEQVEAGQLAI</sequence>
<proteinExistence type="predicted"/>
<evidence type="ECO:0000313" key="1">
    <source>
        <dbReference type="EMBL" id="SNQ47058.1"/>
    </source>
</evidence>
<keyword evidence="2" id="KW-1185">Reference proteome</keyword>